<dbReference type="AlphaFoldDB" id="I1XK49"/>
<reference evidence="1 2" key="2">
    <citation type="journal article" date="2013" name="Int. J. Syst. Evol. Microbiol.">
        <title>Methylophaga nitratireducenticrescens sp. nov. and Methylophaga frappieri sp. nov., isolated from the biofilm of the methanol-fed denitrification system treating the seawater at the Montreal Biodome.</title>
        <authorList>
            <person name="Villeneuve C."/>
            <person name="Martineau C."/>
            <person name="Mauffrey F."/>
            <person name="Villemur R."/>
        </authorList>
    </citation>
    <scope>NUCLEOTIDE SEQUENCE [LARGE SCALE GENOMIC DNA]</scope>
    <source>
        <strain evidence="1 2">JAM1</strain>
    </source>
</reference>
<dbReference type="STRING" id="754476.Q7A_1951"/>
<dbReference type="eggNOG" id="COG0515">
    <property type="taxonomic scope" value="Bacteria"/>
</dbReference>
<dbReference type="Gene3D" id="1.10.510.10">
    <property type="entry name" value="Transferase(Phosphotransferase) domain 1"/>
    <property type="match status" value="1"/>
</dbReference>
<dbReference type="InterPro" id="IPR027023">
    <property type="entry name" value="Put_LipoPS_kinase_InaA"/>
</dbReference>
<evidence type="ECO:0000313" key="2">
    <source>
        <dbReference type="Proteomes" id="UP000009144"/>
    </source>
</evidence>
<proteinExistence type="predicted"/>
<accession>I1XK49</accession>
<organism evidence="1 2">
    <name type="scientific">Methylophaga nitratireducenticrescens</name>
    <dbReference type="NCBI Taxonomy" id="754476"/>
    <lineage>
        <taxon>Bacteria</taxon>
        <taxon>Pseudomonadati</taxon>
        <taxon>Pseudomonadota</taxon>
        <taxon>Gammaproteobacteria</taxon>
        <taxon>Thiotrichales</taxon>
        <taxon>Piscirickettsiaceae</taxon>
        <taxon>Methylophaga</taxon>
    </lineage>
</organism>
<dbReference type="OrthoDB" id="5405319at2"/>
<dbReference type="InterPro" id="IPR011009">
    <property type="entry name" value="Kinase-like_dom_sf"/>
</dbReference>
<dbReference type="Pfam" id="PF06293">
    <property type="entry name" value="Kdo"/>
    <property type="match status" value="1"/>
</dbReference>
<dbReference type="HOGENOM" id="CLU_094468_0_0_6"/>
<protein>
    <submittedName>
        <fullName evidence="1">InaA protein</fullName>
    </submittedName>
</protein>
<dbReference type="PATRIC" id="fig|754476.3.peg.1929"/>
<dbReference type="SUPFAM" id="SSF56112">
    <property type="entry name" value="Protein kinase-like (PK-like)"/>
    <property type="match status" value="1"/>
</dbReference>
<dbReference type="EMBL" id="CP003390">
    <property type="protein sequence ID" value="AFI84768.1"/>
    <property type="molecule type" value="Genomic_DNA"/>
</dbReference>
<dbReference type="Proteomes" id="UP000009144">
    <property type="component" value="Chromosome"/>
</dbReference>
<evidence type="ECO:0000313" key="1">
    <source>
        <dbReference type="EMBL" id="AFI84768.1"/>
    </source>
</evidence>
<dbReference type="PIRSF" id="PIRSF026326">
    <property type="entry name" value="InaA"/>
    <property type="match status" value="1"/>
</dbReference>
<dbReference type="KEGG" id="mej:Q7A_1951"/>
<keyword evidence="2" id="KW-1185">Reference proteome</keyword>
<name>I1XK49_METNJ</name>
<dbReference type="RefSeq" id="WP_014707137.1">
    <property type="nucleotide sequence ID" value="NC_017857.3"/>
</dbReference>
<gene>
    <name evidence="1" type="ordered locus">Q7A_1951</name>
</gene>
<reference evidence="1 2" key="1">
    <citation type="journal article" date="2012" name="J. Bacteriol.">
        <title>Complete genome sequences of Methylophaga sp. strain JAM1 and Methylophaga sp. strain JAM7.</title>
        <authorList>
            <person name="Villeneuve C."/>
            <person name="Martineau C."/>
            <person name="Mauffrey F."/>
            <person name="Villemur R."/>
        </authorList>
    </citation>
    <scope>NUCLEOTIDE SEQUENCE [LARGE SCALE GENOMIC DNA]</scope>
    <source>
        <strain evidence="1 2">JAM1</strain>
    </source>
</reference>
<sequence>MLNTINRVSLLRSPPNKDSNVFEELWHINTPWFETPNVRRGGWSGVVKCMIDNFGRSEKVFIKRQENHMTRTLMHPLNGIPTFLREYHNIQLLHAKNIPTLDVLYFGTKGAKAVLVTKALERYISLDKIELSTLVPEDKKTLISSIAIVIRHLHLHHYQHNCLYPKHIMVRQRANGWDVKLIDLEKMKYRLVKKLAVIHDLTTFVRHLSEIWSAREKVLFFQAYFEQPKISCQSKKIINTVCKRIKWKDDARKQFESALIT</sequence>